<evidence type="ECO:0000313" key="2">
    <source>
        <dbReference type="Proteomes" id="UP001597511"/>
    </source>
</evidence>
<keyword evidence="2" id="KW-1185">Reference proteome</keyword>
<protein>
    <recommendedName>
        <fullName evidence="3">Outer membrane protein beta-barrel domain-containing protein</fullName>
    </recommendedName>
</protein>
<dbReference type="EMBL" id="JBHUOZ010000003">
    <property type="protein sequence ID" value="MFD2921382.1"/>
    <property type="molecule type" value="Genomic_DNA"/>
</dbReference>
<sequence>MKKYLLAGSVLAAVLFAGKDSIGQTGGLYKNTLKVGVSGGVAVPNNNVGGTVGLDLNYQYLVTNHFGVGVASGYQHYFGKENKLGSTTIDNNSAGVIPVAALLRYYPKAAGIYAGADLGYGFVVGDDRVAEGINVSRPDGGFYIRPQVGYHNRNWNFFVHYSKLFTPSDHNITLNNEVQKYNLGNIGVGVQYNIGLGYK</sequence>
<comment type="caution">
    <text evidence="1">The sequence shown here is derived from an EMBL/GenBank/DDBJ whole genome shotgun (WGS) entry which is preliminary data.</text>
</comment>
<organism evidence="1 2">
    <name type="scientific">Terrimonas rubra</name>
    <dbReference type="NCBI Taxonomy" id="1035890"/>
    <lineage>
        <taxon>Bacteria</taxon>
        <taxon>Pseudomonadati</taxon>
        <taxon>Bacteroidota</taxon>
        <taxon>Chitinophagia</taxon>
        <taxon>Chitinophagales</taxon>
        <taxon>Chitinophagaceae</taxon>
        <taxon>Terrimonas</taxon>
    </lineage>
</organism>
<gene>
    <name evidence="1" type="ORF">ACFS6H_16770</name>
</gene>
<evidence type="ECO:0008006" key="3">
    <source>
        <dbReference type="Google" id="ProtNLM"/>
    </source>
</evidence>
<evidence type="ECO:0000313" key="1">
    <source>
        <dbReference type="EMBL" id="MFD2921382.1"/>
    </source>
</evidence>
<accession>A0ABW6A7Z7</accession>
<proteinExistence type="predicted"/>
<dbReference type="RefSeq" id="WP_386101574.1">
    <property type="nucleotide sequence ID" value="NZ_JBHUOZ010000003.1"/>
</dbReference>
<name>A0ABW6A7Z7_9BACT</name>
<reference evidence="2" key="1">
    <citation type="journal article" date="2019" name="Int. J. Syst. Evol. Microbiol.">
        <title>The Global Catalogue of Microorganisms (GCM) 10K type strain sequencing project: providing services to taxonomists for standard genome sequencing and annotation.</title>
        <authorList>
            <consortium name="The Broad Institute Genomics Platform"/>
            <consortium name="The Broad Institute Genome Sequencing Center for Infectious Disease"/>
            <person name="Wu L."/>
            <person name="Ma J."/>
        </authorList>
    </citation>
    <scope>NUCLEOTIDE SEQUENCE [LARGE SCALE GENOMIC DNA]</scope>
    <source>
        <strain evidence="2">KCTC 23299</strain>
    </source>
</reference>
<dbReference type="Proteomes" id="UP001597511">
    <property type="component" value="Unassembled WGS sequence"/>
</dbReference>
<dbReference type="Gene3D" id="2.40.160.20">
    <property type="match status" value="1"/>
</dbReference>